<feature type="transmembrane region" description="Helical" evidence="2">
    <location>
        <begin position="69"/>
        <end position="95"/>
    </location>
</feature>
<keyword evidence="4" id="KW-1185">Reference proteome</keyword>
<feature type="compositionally biased region" description="Basic residues" evidence="1">
    <location>
        <begin position="1"/>
        <end position="11"/>
    </location>
</feature>
<keyword evidence="2" id="KW-1133">Transmembrane helix</keyword>
<keyword evidence="2" id="KW-0812">Transmembrane</keyword>
<feature type="compositionally biased region" description="Basic and acidic residues" evidence="1">
    <location>
        <begin position="12"/>
        <end position="43"/>
    </location>
</feature>
<dbReference type="EMBL" id="JAULSN010000003">
    <property type="protein sequence ID" value="KAK3375768.1"/>
    <property type="molecule type" value="Genomic_DNA"/>
</dbReference>
<reference evidence="3" key="1">
    <citation type="journal article" date="2023" name="Mol. Phylogenet. Evol.">
        <title>Genome-scale phylogeny and comparative genomics of the fungal order Sordariales.</title>
        <authorList>
            <person name="Hensen N."/>
            <person name="Bonometti L."/>
            <person name="Westerberg I."/>
            <person name="Brannstrom I.O."/>
            <person name="Guillou S."/>
            <person name="Cros-Aarteil S."/>
            <person name="Calhoun S."/>
            <person name="Haridas S."/>
            <person name="Kuo A."/>
            <person name="Mondo S."/>
            <person name="Pangilinan J."/>
            <person name="Riley R."/>
            <person name="LaButti K."/>
            <person name="Andreopoulos B."/>
            <person name="Lipzen A."/>
            <person name="Chen C."/>
            <person name="Yan M."/>
            <person name="Daum C."/>
            <person name="Ng V."/>
            <person name="Clum A."/>
            <person name="Steindorff A."/>
            <person name="Ohm R.A."/>
            <person name="Martin F."/>
            <person name="Silar P."/>
            <person name="Natvig D.O."/>
            <person name="Lalanne C."/>
            <person name="Gautier V."/>
            <person name="Ament-Velasquez S.L."/>
            <person name="Kruys A."/>
            <person name="Hutchinson M.I."/>
            <person name="Powell A.J."/>
            <person name="Barry K."/>
            <person name="Miller A.N."/>
            <person name="Grigoriev I.V."/>
            <person name="Debuchy R."/>
            <person name="Gladieux P."/>
            <person name="Hiltunen Thoren M."/>
            <person name="Johannesson H."/>
        </authorList>
    </citation>
    <scope>NUCLEOTIDE SEQUENCE</scope>
    <source>
        <strain evidence="3">CBS 958.72</strain>
    </source>
</reference>
<name>A0AAE0KFF3_9PEZI</name>
<evidence type="ECO:0000256" key="2">
    <source>
        <dbReference type="SAM" id="Phobius"/>
    </source>
</evidence>
<evidence type="ECO:0000256" key="1">
    <source>
        <dbReference type="SAM" id="MobiDB-lite"/>
    </source>
</evidence>
<gene>
    <name evidence="3" type="ORF">B0T24DRAFT_591470</name>
</gene>
<feature type="region of interest" description="Disordered" evidence="1">
    <location>
        <begin position="1"/>
        <end position="43"/>
    </location>
</feature>
<dbReference type="AlphaFoldDB" id="A0AAE0KFF3"/>
<evidence type="ECO:0000313" key="4">
    <source>
        <dbReference type="Proteomes" id="UP001287356"/>
    </source>
</evidence>
<sequence length="117" mass="12576">MAPQKQRKPRTRTPDLERGKSDEEGGRGGMGDHDKTGGVKREGSAVVGRTWPDMLVKCVRSAEAVVDGFWWVEVAVAIAIVVVALAVGIGGVIAVQKWDGRLDWMATIFNSTRSGGK</sequence>
<accession>A0AAE0KFF3</accession>
<evidence type="ECO:0000313" key="3">
    <source>
        <dbReference type="EMBL" id="KAK3375768.1"/>
    </source>
</evidence>
<protein>
    <submittedName>
        <fullName evidence="3">Uncharacterized protein</fullName>
    </submittedName>
</protein>
<organism evidence="3 4">
    <name type="scientific">Lasiosphaeria ovina</name>
    <dbReference type="NCBI Taxonomy" id="92902"/>
    <lineage>
        <taxon>Eukaryota</taxon>
        <taxon>Fungi</taxon>
        <taxon>Dikarya</taxon>
        <taxon>Ascomycota</taxon>
        <taxon>Pezizomycotina</taxon>
        <taxon>Sordariomycetes</taxon>
        <taxon>Sordariomycetidae</taxon>
        <taxon>Sordariales</taxon>
        <taxon>Lasiosphaeriaceae</taxon>
        <taxon>Lasiosphaeria</taxon>
    </lineage>
</organism>
<dbReference type="Proteomes" id="UP001287356">
    <property type="component" value="Unassembled WGS sequence"/>
</dbReference>
<proteinExistence type="predicted"/>
<keyword evidence="2" id="KW-0472">Membrane</keyword>
<comment type="caution">
    <text evidence="3">The sequence shown here is derived from an EMBL/GenBank/DDBJ whole genome shotgun (WGS) entry which is preliminary data.</text>
</comment>
<reference evidence="3" key="2">
    <citation type="submission" date="2023-06" db="EMBL/GenBank/DDBJ databases">
        <authorList>
            <consortium name="Lawrence Berkeley National Laboratory"/>
            <person name="Haridas S."/>
            <person name="Hensen N."/>
            <person name="Bonometti L."/>
            <person name="Westerberg I."/>
            <person name="Brannstrom I.O."/>
            <person name="Guillou S."/>
            <person name="Cros-Aarteil S."/>
            <person name="Calhoun S."/>
            <person name="Kuo A."/>
            <person name="Mondo S."/>
            <person name="Pangilinan J."/>
            <person name="Riley R."/>
            <person name="Labutti K."/>
            <person name="Andreopoulos B."/>
            <person name="Lipzen A."/>
            <person name="Chen C."/>
            <person name="Yanf M."/>
            <person name="Daum C."/>
            <person name="Ng V."/>
            <person name="Clum A."/>
            <person name="Steindorff A."/>
            <person name="Ohm R."/>
            <person name="Martin F."/>
            <person name="Silar P."/>
            <person name="Natvig D."/>
            <person name="Lalanne C."/>
            <person name="Gautier V."/>
            <person name="Ament-Velasquez S.L."/>
            <person name="Kruys A."/>
            <person name="Hutchinson M.I."/>
            <person name="Powell A.J."/>
            <person name="Barry K."/>
            <person name="Miller A.N."/>
            <person name="Grigoriev I.V."/>
            <person name="Debuchy R."/>
            <person name="Gladieux P."/>
            <person name="Thoren M.H."/>
            <person name="Johannesson H."/>
        </authorList>
    </citation>
    <scope>NUCLEOTIDE SEQUENCE</scope>
    <source>
        <strain evidence="3">CBS 958.72</strain>
    </source>
</reference>